<evidence type="ECO:0000256" key="2">
    <source>
        <dbReference type="ARBA" id="ARBA00012122"/>
    </source>
</evidence>
<dbReference type="PROSITE" id="PS01272">
    <property type="entry name" value="GCKR"/>
    <property type="match status" value="1"/>
</dbReference>
<dbReference type="HAMAP" id="MF_00068">
    <property type="entry name" value="MurQ"/>
    <property type="match status" value="1"/>
</dbReference>
<evidence type="ECO:0000313" key="8">
    <source>
        <dbReference type="EMBL" id="KPI39237.1"/>
    </source>
</evidence>
<feature type="domain" description="SIS" evidence="7">
    <location>
        <begin position="59"/>
        <end position="224"/>
    </location>
</feature>
<dbReference type="AlphaFoldDB" id="A0A0N1H7V3"/>
<accession>A0A0N1H7V3</accession>
<dbReference type="GO" id="GO:0019899">
    <property type="term" value="F:enzyme binding"/>
    <property type="evidence" value="ECO:0007669"/>
    <property type="project" value="TreeGrafter"/>
</dbReference>
<dbReference type="GO" id="GO:0005829">
    <property type="term" value="C:cytosol"/>
    <property type="evidence" value="ECO:0007669"/>
    <property type="project" value="TreeGrafter"/>
</dbReference>
<dbReference type="GO" id="GO:0042593">
    <property type="term" value="P:glucose homeostasis"/>
    <property type="evidence" value="ECO:0007669"/>
    <property type="project" value="TreeGrafter"/>
</dbReference>
<dbReference type="Proteomes" id="UP000038010">
    <property type="component" value="Unassembled WGS sequence"/>
</dbReference>
<evidence type="ECO:0000313" key="9">
    <source>
        <dbReference type="Proteomes" id="UP000038010"/>
    </source>
</evidence>
<dbReference type="VEuPathDB" id="FungiDB:AB675_5007"/>
<dbReference type="PROSITE" id="PS51464">
    <property type="entry name" value="SIS"/>
    <property type="match status" value="1"/>
</dbReference>
<dbReference type="NCBIfam" id="NF003915">
    <property type="entry name" value="PRK05441.1"/>
    <property type="match status" value="1"/>
</dbReference>
<dbReference type="GO" id="GO:0004857">
    <property type="term" value="F:enzyme inhibitor activity"/>
    <property type="evidence" value="ECO:0007669"/>
    <property type="project" value="TreeGrafter"/>
</dbReference>
<evidence type="ECO:0000256" key="4">
    <source>
        <dbReference type="ARBA" id="ARBA00023239"/>
    </source>
</evidence>
<proteinExistence type="inferred from homology"/>
<dbReference type="GO" id="GO:0005654">
    <property type="term" value="C:nucleoplasm"/>
    <property type="evidence" value="ECO:0007669"/>
    <property type="project" value="TreeGrafter"/>
</dbReference>
<dbReference type="EC" id="2.7.1.59" evidence="2"/>
<dbReference type="GO" id="GO:0030246">
    <property type="term" value="F:carbohydrate binding"/>
    <property type="evidence" value="ECO:0007669"/>
    <property type="project" value="TreeGrafter"/>
</dbReference>
<reference evidence="8 9" key="1">
    <citation type="submission" date="2015-06" db="EMBL/GenBank/DDBJ databases">
        <title>Draft genome of the ant-associated black yeast Phialophora attae CBS 131958.</title>
        <authorList>
            <person name="Moreno L.F."/>
            <person name="Stielow B.J."/>
            <person name="de Hoog S."/>
            <person name="Vicente V.A."/>
            <person name="Weiss V.A."/>
            <person name="de Vries M."/>
            <person name="Cruz L.M."/>
            <person name="Souza E.M."/>
        </authorList>
    </citation>
    <scope>NUCLEOTIDE SEQUENCE [LARGE SCALE GENOMIC DNA]</scope>
    <source>
        <strain evidence="8 9">CBS 131958</strain>
    </source>
</reference>
<dbReference type="Gene3D" id="1.10.8.1080">
    <property type="match status" value="1"/>
</dbReference>
<dbReference type="GO" id="GO:0045127">
    <property type="term" value="F:N-acetylglucosamine kinase activity"/>
    <property type="evidence" value="ECO:0007669"/>
    <property type="project" value="UniProtKB-EC"/>
</dbReference>
<dbReference type="InterPro" id="IPR005488">
    <property type="entry name" value="Etherase_MurQ"/>
</dbReference>
<dbReference type="GO" id="GO:0009750">
    <property type="term" value="P:response to fructose"/>
    <property type="evidence" value="ECO:0007669"/>
    <property type="project" value="TreeGrafter"/>
</dbReference>
<dbReference type="SUPFAM" id="SSF53697">
    <property type="entry name" value="SIS domain"/>
    <property type="match status" value="1"/>
</dbReference>
<dbReference type="EMBL" id="LFJN01000015">
    <property type="protein sequence ID" value="KPI39237.1"/>
    <property type="molecule type" value="Genomic_DNA"/>
</dbReference>
<dbReference type="Pfam" id="PF22645">
    <property type="entry name" value="GKRP_SIS_N"/>
    <property type="match status" value="1"/>
</dbReference>
<dbReference type="GO" id="GO:0046348">
    <property type="term" value="P:amino sugar catabolic process"/>
    <property type="evidence" value="ECO:0007669"/>
    <property type="project" value="InterPro"/>
</dbReference>
<dbReference type="InterPro" id="IPR043129">
    <property type="entry name" value="ATPase_NBD"/>
</dbReference>
<dbReference type="InterPro" id="IPR040190">
    <property type="entry name" value="MURQ/GCKR"/>
</dbReference>
<dbReference type="SUPFAM" id="SSF53067">
    <property type="entry name" value="Actin-like ATPase domain"/>
    <property type="match status" value="2"/>
</dbReference>
<dbReference type="PANTHER" id="PTHR10088">
    <property type="entry name" value="GLUCOKINASE REGULATORY PROTEIN"/>
    <property type="match status" value="1"/>
</dbReference>
<dbReference type="GeneID" id="28737066"/>
<dbReference type="GO" id="GO:0016835">
    <property type="term" value="F:carbon-oxygen lyase activity"/>
    <property type="evidence" value="ECO:0007669"/>
    <property type="project" value="InterPro"/>
</dbReference>
<dbReference type="STRING" id="1664694.A0A0N1H7V3"/>
<comment type="caution">
    <text evidence="8">The sequence shown here is derived from an EMBL/GenBank/DDBJ whole genome shotgun (WGS) entry which is preliminary data.</text>
</comment>
<dbReference type="InterPro" id="IPR046348">
    <property type="entry name" value="SIS_dom_sf"/>
</dbReference>
<dbReference type="OrthoDB" id="311172at2759"/>
<dbReference type="Gene3D" id="3.40.50.10490">
    <property type="entry name" value="Glucose-6-phosphate isomerase like protein, domain 1"/>
    <property type="match status" value="1"/>
</dbReference>
<dbReference type="NCBIfam" id="TIGR00274">
    <property type="entry name" value="N-acetylmuramic acid 6-phosphate etherase"/>
    <property type="match status" value="1"/>
</dbReference>
<keyword evidence="4" id="KW-0456">Lyase</keyword>
<dbReference type="InterPro" id="IPR001347">
    <property type="entry name" value="SIS_dom"/>
</dbReference>
<comment type="similarity">
    <text evidence="1">Belongs to the eukaryotic-type N-acetylglucosamine kinase family.</text>
</comment>
<name>A0A0N1H7V3_9EURO</name>
<evidence type="ECO:0000256" key="1">
    <source>
        <dbReference type="ARBA" id="ARBA00006198"/>
    </source>
</evidence>
<evidence type="ECO:0000256" key="6">
    <source>
        <dbReference type="ARBA" id="ARBA00031123"/>
    </source>
</evidence>
<dbReference type="InterPro" id="IPR005486">
    <property type="entry name" value="Glucokinase_regulatory_CS"/>
</dbReference>
<dbReference type="InterPro" id="IPR002731">
    <property type="entry name" value="ATPase_BadF"/>
</dbReference>
<evidence type="ECO:0000256" key="5">
    <source>
        <dbReference type="ARBA" id="ARBA00023277"/>
    </source>
</evidence>
<organism evidence="8 9">
    <name type="scientific">Cyphellophora attinorum</name>
    <dbReference type="NCBI Taxonomy" id="1664694"/>
    <lineage>
        <taxon>Eukaryota</taxon>
        <taxon>Fungi</taxon>
        <taxon>Dikarya</taxon>
        <taxon>Ascomycota</taxon>
        <taxon>Pezizomycotina</taxon>
        <taxon>Eurotiomycetes</taxon>
        <taxon>Chaetothyriomycetidae</taxon>
        <taxon>Chaetothyriales</taxon>
        <taxon>Cyphellophoraceae</taxon>
        <taxon>Cyphellophora</taxon>
    </lineage>
</organism>
<gene>
    <name evidence="8" type="ORF">AB675_5007</name>
</gene>
<keyword evidence="9" id="KW-1185">Reference proteome</keyword>
<dbReference type="CDD" id="cd05007">
    <property type="entry name" value="SIS_Etherase"/>
    <property type="match status" value="1"/>
</dbReference>
<evidence type="ECO:0000256" key="3">
    <source>
        <dbReference type="ARBA" id="ARBA00014974"/>
    </source>
</evidence>
<dbReference type="PANTHER" id="PTHR10088:SF4">
    <property type="entry name" value="GLUCOKINASE REGULATORY PROTEIN"/>
    <property type="match status" value="1"/>
</dbReference>
<dbReference type="CDD" id="cd24007">
    <property type="entry name" value="ASKHA_NBD_eukNAGK-like"/>
    <property type="match status" value="1"/>
</dbReference>
<dbReference type="Pfam" id="PF01869">
    <property type="entry name" value="BcrAD_BadFG"/>
    <property type="match status" value="1"/>
</dbReference>
<dbReference type="GO" id="GO:0070095">
    <property type="term" value="F:fructose-6-phosphate binding"/>
    <property type="evidence" value="ECO:0007669"/>
    <property type="project" value="TreeGrafter"/>
</dbReference>
<evidence type="ECO:0000259" key="7">
    <source>
        <dbReference type="PROSITE" id="PS51464"/>
    </source>
</evidence>
<keyword evidence="5" id="KW-0119">Carbohydrate metabolism</keyword>
<dbReference type="Gene3D" id="3.30.420.40">
    <property type="match status" value="2"/>
</dbReference>
<sequence length="658" mass="68528">MPEVIDLKILQSEGRNPKSLNIDVVSTAELCRIINDEDQTVAGAVQKCLPSIARAVDALTAVVQSGGRVIYVGAGTSGRLGVLDASELPPTYSADPSQFVALIAGGDRALRHAQEGAEDDVDQAIRDLQAINLQRCDALIGIAASGRTPYVLSCLKHAKAKGCITIGVACSSPSAMSNGGDVDFMIEVVTGAEVVTGSTRMKAGTATKIILNMLSTGVQIRMGKTYGNMMVDVKSTNLKLQQRARNIIREVCGPTCSASDTTLDGILAESRGSVKLAIVMVHLHLTAGVAQQRLEDANGILADVLRRSQPPRDTTGVVKPSPRSVLCIDGGGSKCAAYILTDNGESGTAVGPPCNVTTSSLQEALATIREVTEEAIGTCPSLQAQTLDDVSFDGIWVGLAGFDRPRVATALRPMVEALFQATCPARVKVTNDLELLATAAGGASGKDVCVLIAGTGSIAMAFRSTSTGYVKVGRAGGWGPLLGDDGSGFDIGRRALRYVLDSCEANAVSTESEDSLVPAVFDHLGIVKGPEAVQGILNCLLPSSDGRKLDARQRVADVARIVVEQQSSSEIAANIIAGSIACMTQLLKRLAEATAIDAPTSKLVITGGLLNAPTFQNQLEQAVLASRLDFSSSETVLKPGLVGAQHLLQEARNGPCST</sequence>
<dbReference type="FunFam" id="3.40.50.10490:FF:000014">
    <property type="entry name" value="N-acetylmuramic acid 6-phosphate etherase"/>
    <property type="match status" value="1"/>
</dbReference>
<dbReference type="RefSeq" id="XP_017999200.1">
    <property type="nucleotide sequence ID" value="XM_018145186.1"/>
</dbReference>
<dbReference type="NCBIfam" id="NF009222">
    <property type="entry name" value="PRK12570.1"/>
    <property type="match status" value="1"/>
</dbReference>
<protein>
    <recommendedName>
        <fullName evidence="3">N-acetyl-D-glucosamine kinase</fullName>
        <ecNumber evidence="2">2.7.1.59</ecNumber>
    </recommendedName>
    <alternativeName>
        <fullName evidence="6">GlcNAc kinase</fullName>
    </alternativeName>
</protein>